<dbReference type="GO" id="GO:0033017">
    <property type="term" value="C:sarcoplasmic reticulum membrane"/>
    <property type="evidence" value="ECO:0007669"/>
    <property type="project" value="TreeGrafter"/>
</dbReference>
<dbReference type="GO" id="GO:0006941">
    <property type="term" value="P:striated muscle contraction"/>
    <property type="evidence" value="ECO:0007669"/>
    <property type="project" value="TreeGrafter"/>
</dbReference>
<dbReference type="GO" id="GO:0034704">
    <property type="term" value="C:calcium channel complex"/>
    <property type="evidence" value="ECO:0007669"/>
    <property type="project" value="TreeGrafter"/>
</dbReference>
<dbReference type="GO" id="GO:0014808">
    <property type="term" value="P:release of sequestered calcium ion into cytosol by sarcoplasmic reticulum"/>
    <property type="evidence" value="ECO:0007669"/>
    <property type="project" value="TreeGrafter"/>
</dbReference>
<sequence length="77" mass="8366">MTLHYERCGKYYGGGNALGVANEEEKRLTMILFSAIFDSLGNRAYDPDLFGRALPCLTAIGSSLSPDYALTQNSAND</sequence>
<dbReference type="GO" id="GO:0042383">
    <property type="term" value="C:sarcolemma"/>
    <property type="evidence" value="ECO:0007669"/>
    <property type="project" value="TreeGrafter"/>
</dbReference>
<dbReference type="GO" id="GO:0005219">
    <property type="term" value="F:ryanodine-sensitive calcium-release channel activity"/>
    <property type="evidence" value="ECO:0007669"/>
    <property type="project" value="TreeGrafter"/>
</dbReference>
<reference evidence="2" key="1">
    <citation type="submission" date="2022-11" db="UniProtKB">
        <authorList>
            <consortium name="WormBaseParasite"/>
        </authorList>
    </citation>
    <scope>IDENTIFICATION</scope>
</reference>
<dbReference type="InterPro" id="IPR015925">
    <property type="entry name" value="Ryanodine_IP3_receptor"/>
</dbReference>
<organism evidence="1 2">
    <name type="scientific">Romanomermis culicivorax</name>
    <name type="common">Nematode worm</name>
    <dbReference type="NCBI Taxonomy" id="13658"/>
    <lineage>
        <taxon>Eukaryota</taxon>
        <taxon>Metazoa</taxon>
        <taxon>Ecdysozoa</taxon>
        <taxon>Nematoda</taxon>
        <taxon>Enoplea</taxon>
        <taxon>Dorylaimia</taxon>
        <taxon>Mermithida</taxon>
        <taxon>Mermithoidea</taxon>
        <taxon>Mermithidae</taxon>
        <taxon>Romanomermis</taxon>
    </lineage>
</organism>
<accession>A0A915IS50</accession>
<evidence type="ECO:0000313" key="2">
    <source>
        <dbReference type="WBParaSite" id="nRc.2.0.1.t16641-RA"/>
    </source>
</evidence>
<dbReference type="Proteomes" id="UP000887565">
    <property type="component" value="Unplaced"/>
</dbReference>
<dbReference type="PANTHER" id="PTHR46399:SF8">
    <property type="entry name" value="B30.2_SPRY DOMAIN-CONTAINING PROTEIN"/>
    <property type="match status" value="1"/>
</dbReference>
<protein>
    <submittedName>
        <fullName evidence="2">Uncharacterized protein</fullName>
    </submittedName>
</protein>
<dbReference type="PANTHER" id="PTHR46399">
    <property type="entry name" value="B30.2/SPRY DOMAIN-CONTAINING PROTEIN"/>
    <property type="match status" value="1"/>
</dbReference>
<name>A0A915IS50_ROMCU</name>
<dbReference type="GO" id="GO:0030018">
    <property type="term" value="C:Z disc"/>
    <property type="evidence" value="ECO:0007669"/>
    <property type="project" value="TreeGrafter"/>
</dbReference>
<dbReference type="WBParaSite" id="nRc.2.0.1.t16641-RA">
    <property type="protein sequence ID" value="nRc.2.0.1.t16641-RA"/>
    <property type="gene ID" value="nRc.2.0.1.g16641"/>
</dbReference>
<keyword evidence="1" id="KW-1185">Reference proteome</keyword>
<evidence type="ECO:0000313" key="1">
    <source>
        <dbReference type="Proteomes" id="UP000887565"/>
    </source>
</evidence>
<dbReference type="OMA" id="DHEEDWS"/>
<proteinExistence type="predicted"/>
<dbReference type="GO" id="GO:0005790">
    <property type="term" value="C:smooth endoplasmic reticulum"/>
    <property type="evidence" value="ECO:0007669"/>
    <property type="project" value="TreeGrafter"/>
</dbReference>
<dbReference type="AlphaFoldDB" id="A0A915IS50"/>